<reference evidence="1" key="1">
    <citation type="submission" date="2015-07" db="EMBL/GenBank/DDBJ databases">
        <title>Transcriptome Assembly of Anthurium amnicola.</title>
        <authorList>
            <person name="Suzuki J."/>
        </authorList>
    </citation>
    <scope>NUCLEOTIDE SEQUENCE</scope>
</reference>
<sequence>MYQFCLGGWFPPSSWGGWMLSGRIKQKSTTYMEPKNWHFTCRQPPPRNKRYQLYKRRLKRICCVLLPHTTTHMHALSACLADSIAEDLLCNPSIDLLLVHPRRINRASIR</sequence>
<proteinExistence type="predicted"/>
<name>A0A1D1ZIF0_9ARAE</name>
<gene>
    <name evidence="1" type="primary">yidC_21</name>
    <name evidence="1" type="ORF">g.103106</name>
</gene>
<dbReference type="EMBL" id="GDJX01001431">
    <property type="protein sequence ID" value="JAT66505.1"/>
    <property type="molecule type" value="Transcribed_RNA"/>
</dbReference>
<dbReference type="AlphaFoldDB" id="A0A1D1ZIF0"/>
<evidence type="ECO:0000313" key="1">
    <source>
        <dbReference type="EMBL" id="JAT66505.1"/>
    </source>
</evidence>
<feature type="non-terminal residue" evidence="1">
    <location>
        <position position="110"/>
    </location>
</feature>
<protein>
    <submittedName>
        <fullName evidence="1">Membrane protein insertase YidC</fullName>
    </submittedName>
</protein>
<accession>A0A1D1ZIF0</accession>
<organism evidence="1">
    <name type="scientific">Anthurium amnicola</name>
    <dbReference type="NCBI Taxonomy" id="1678845"/>
    <lineage>
        <taxon>Eukaryota</taxon>
        <taxon>Viridiplantae</taxon>
        <taxon>Streptophyta</taxon>
        <taxon>Embryophyta</taxon>
        <taxon>Tracheophyta</taxon>
        <taxon>Spermatophyta</taxon>
        <taxon>Magnoliopsida</taxon>
        <taxon>Liliopsida</taxon>
        <taxon>Araceae</taxon>
        <taxon>Pothoideae</taxon>
        <taxon>Potheae</taxon>
        <taxon>Anthurium</taxon>
    </lineage>
</organism>